<keyword evidence="2" id="KW-1185">Reference proteome</keyword>
<dbReference type="Proteomes" id="UP000499080">
    <property type="component" value="Unassembled WGS sequence"/>
</dbReference>
<dbReference type="AlphaFoldDB" id="A0A4Y2U312"/>
<comment type="caution">
    <text evidence="1">The sequence shown here is derived from an EMBL/GenBank/DDBJ whole genome shotgun (WGS) entry which is preliminary data.</text>
</comment>
<protein>
    <submittedName>
        <fullName evidence="1">Uncharacterized protein</fullName>
    </submittedName>
</protein>
<reference evidence="1 2" key="1">
    <citation type="journal article" date="2019" name="Sci. Rep.">
        <title>Orb-weaving spider Araneus ventricosus genome elucidates the spidroin gene catalogue.</title>
        <authorList>
            <person name="Kono N."/>
            <person name="Nakamura H."/>
            <person name="Ohtoshi R."/>
            <person name="Moran D.A.P."/>
            <person name="Shinohara A."/>
            <person name="Yoshida Y."/>
            <person name="Fujiwara M."/>
            <person name="Mori M."/>
            <person name="Tomita M."/>
            <person name="Arakawa K."/>
        </authorList>
    </citation>
    <scope>NUCLEOTIDE SEQUENCE [LARGE SCALE GENOMIC DNA]</scope>
</reference>
<accession>A0A4Y2U312</accession>
<sequence length="98" mass="11140">MIGCMDDFCISHSFFVTVEIEDSFLTVPVKDWPETPSYKKATIFAKNLVCVNDVAEQAVALLIKNFNCATKNEQKQFLLQVVEMHRKELQAVQSQNSP</sequence>
<organism evidence="1 2">
    <name type="scientific">Araneus ventricosus</name>
    <name type="common">Orbweaver spider</name>
    <name type="synonym">Epeira ventricosa</name>
    <dbReference type="NCBI Taxonomy" id="182803"/>
    <lineage>
        <taxon>Eukaryota</taxon>
        <taxon>Metazoa</taxon>
        <taxon>Ecdysozoa</taxon>
        <taxon>Arthropoda</taxon>
        <taxon>Chelicerata</taxon>
        <taxon>Arachnida</taxon>
        <taxon>Araneae</taxon>
        <taxon>Araneomorphae</taxon>
        <taxon>Entelegynae</taxon>
        <taxon>Araneoidea</taxon>
        <taxon>Araneidae</taxon>
        <taxon>Araneus</taxon>
    </lineage>
</organism>
<gene>
    <name evidence="1" type="ORF">AVEN_106197_1</name>
</gene>
<evidence type="ECO:0000313" key="2">
    <source>
        <dbReference type="Proteomes" id="UP000499080"/>
    </source>
</evidence>
<dbReference type="PANTHER" id="PTHR46113:SF1">
    <property type="entry name" value="PEPTIDASE M17 LEUCYL AMINOPEPTIDASE N-TERMINAL DOMAIN-CONTAINING PROTEIN"/>
    <property type="match status" value="1"/>
</dbReference>
<evidence type="ECO:0000313" key="1">
    <source>
        <dbReference type="EMBL" id="GBO06441.1"/>
    </source>
</evidence>
<proteinExistence type="predicted"/>
<dbReference type="EMBL" id="BGPR01032767">
    <property type="protein sequence ID" value="GBO06441.1"/>
    <property type="molecule type" value="Genomic_DNA"/>
</dbReference>
<dbReference type="PANTHER" id="PTHR46113">
    <property type="entry name" value="SNAC DOMAIN-CONTAINING PROTEIN"/>
    <property type="match status" value="1"/>
</dbReference>
<name>A0A4Y2U312_ARAVE</name>